<proteinExistence type="inferred from homology"/>
<dbReference type="PANTHER" id="PTHR12901:SF10">
    <property type="entry name" value="COENZYME Q-BINDING PROTEIN COQ10, MITOCHONDRIAL"/>
    <property type="match status" value="1"/>
</dbReference>
<feature type="coiled-coil region" evidence="4">
    <location>
        <begin position="134"/>
        <end position="168"/>
    </location>
</feature>
<accession>A0AAV1W921</accession>
<dbReference type="AlphaFoldDB" id="A0AAV1W921"/>
<name>A0AAV1W921_LUPLU</name>
<gene>
    <name evidence="6" type="ORF">LLUT_LOCUS6871</name>
</gene>
<evidence type="ECO:0000256" key="3">
    <source>
        <dbReference type="ARBA" id="ARBA00024947"/>
    </source>
</evidence>
<dbReference type="GO" id="GO:0048039">
    <property type="term" value="F:ubiquinone binding"/>
    <property type="evidence" value="ECO:0007669"/>
    <property type="project" value="InterPro"/>
</dbReference>
<evidence type="ECO:0000313" key="7">
    <source>
        <dbReference type="Proteomes" id="UP001497480"/>
    </source>
</evidence>
<feature type="domain" description="Coenzyme Q-binding protein COQ10 START" evidence="5">
    <location>
        <begin position="402"/>
        <end position="510"/>
    </location>
</feature>
<evidence type="ECO:0000256" key="2">
    <source>
        <dbReference type="ARBA" id="ARBA00011814"/>
    </source>
</evidence>
<dbReference type="InterPro" id="IPR023393">
    <property type="entry name" value="START-like_dom_sf"/>
</dbReference>
<dbReference type="GO" id="GO:0045333">
    <property type="term" value="P:cellular respiration"/>
    <property type="evidence" value="ECO:0007669"/>
    <property type="project" value="InterPro"/>
</dbReference>
<keyword evidence="7" id="KW-1185">Reference proteome</keyword>
<evidence type="ECO:0000256" key="4">
    <source>
        <dbReference type="SAM" id="Coils"/>
    </source>
</evidence>
<sequence>MIKEHEVRFEYEKQSQVRAVLAEELAMLKQVNEFTAKGLSPPRGNNGFARASYMSPNARMARIASLENMLSISSNSLVSMASQLSEAEERERAFTNRGRWNQLRSMGEAKNLLQYMFDSVADARCQLWERDTEIREMKDQIEELVGLLRQSETKRKEVEKELKLREQAVANTLATPASGNSPNSLKHYAEDMDGPLSPMSVPIPKQLKLTPGIANGLVKESVAFIDQSRRMVSIEQLSMKKLAIIGQASGKLWRWKRSHHQWLLQFKWKWQKPWRLSELIRHSDERIMKARPRSPALLHTRALLRSLASEKTGLIQSIKHSKNSGKVNGCRCLTTMASRTIHHHQIHLSDSRIRSSSSLGGFCNINNNNYYNNFVQTRQFLGCGDGEEGVLTRTYEERRVLGYSPEQLFGVVAAVDFYHGFVPWCQRSEILKHYPDGSFDAELEIGFKFLVESYVSHVELERPKRIKTTVSQSNLFDHLINIWEFSPGPVPGTCNLHFLVDFKFQSPLYRQV</sequence>
<evidence type="ECO:0000256" key="1">
    <source>
        <dbReference type="ARBA" id="ARBA00006885"/>
    </source>
</evidence>
<reference evidence="6 7" key="1">
    <citation type="submission" date="2024-03" db="EMBL/GenBank/DDBJ databases">
        <authorList>
            <person name="Martinez-Hernandez J."/>
        </authorList>
    </citation>
    <scope>NUCLEOTIDE SEQUENCE [LARGE SCALE GENOMIC DNA]</scope>
</reference>
<dbReference type="Gene3D" id="3.30.530.20">
    <property type="match status" value="1"/>
</dbReference>
<dbReference type="SUPFAM" id="SSF55961">
    <property type="entry name" value="Bet v1-like"/>
    <property type="match status" value="1"/>
</dbReference>
<dbReference type="Proteomes" id="UP001497480">
    <property type="component" value="Unassembled WGS sequence"/>
</dbReference>
<dbReference type="CDD" id="cd07813">
    <property type="entry name" value="COQ10p_like"/>
    <property type="match status" value="1"/>
</dbReference>
<dbReference type="PANTHER" id="PTHR12901">
    <property type="entry name" value="SPERM PROTEIN HOMOLOG"/>
    <property type="match status" value="1"/>
</dbReference>
<dbReference type="EMBL" id="CAXHTB010000004">
    <property type="protein sequence ID" value="CAL0305811.1"/>
    <property type="molecule type" value="Genomic_DNA"/>
</dbReference>
<organism evidence="6 7">
    <name type="scientific">Lupinus luteus</name>
    <name type="common">European yellow lupine</name>
    <dbReference type="NCBI Taxonomy" id="3873"/>
    <lineage>
        <taxon>Eukaryota</taxon>
        <taxon>Viridiplantae</taxon>
        <taxon>Streptophyta</taxon>
        <taxon>Embryophyta</taxon>
        <taxon>Tracheophyta</taxon>
        <taxon>Spermatophyta</taxon>
        <taxon>Magnoliopsida</taxon>
        <taxon>eudicotyledons</taxon>
        <taxon>Gunneridae</taxon>
        <taxon>Pentapetalae</taxon>
        <taxon>rosids</taxon>
        <taxon>fabids</taxon>
        <taxon>Fabales</taxon>
        <taxon>Fabaceae</taxon>
        <taxon>Papilionoideae</taxon>
        <taxon>50 kb inversion clade</taxon>
        <taxon>genistoids sensu lato</taxon>
        <taxon>core genistoids</taxon>
        <taxon>Genisteae</taxon>
        <taxon>Lupinus</taxon>
    </lineage>
</organism>
<dbReference type="GO" id="GO:0005739">
    <property type="term" value="C:mitochondrion"/>
    <property type="evidence" value="ECO:0007669"/>
    <property type="project" value="TreeGrafter"/>
</dbReference>
<dbReference type="InterPro" id="IPR005031">
    <property type="entry name" value="COQ10_START"/>
</dbReference>
<keyword evidence="4" id="KW-0175">Coiled coil</keyword>
<comment type="similarity">
    <text evidence="1">Belongs to the COQ10 family.</text>
</comment>
<dbReference type="InterPro" id="IPR044996">
    <property type="entry name" value="COQ10-like"/>
</dbReference>
<dbReference type="Pfam" id="PF03364">
    <property type="entry name" value="Polyketide_cyc"/>
    <property type="match status" value="1"/>
</dbReference>
<protein>
    <recommendedName>
        <fullName evidence="5">Coenzyme Q-binding protein COQ10 START domain-containing protein</fullName>
    </recommendedName>
</protein>
<comment type="subunit">
    <text evidence="2">Interacts with coenzyme Q.</text>
</comment>
<comment type="caution">
    <text evidence="6">The sequence shown here is derived from an EMBL/GenBank/DDBJ whole genome shotgun (WGS) entry which is preliminary data.</text>
</comment>
<evidence type="ECO:0000259" key="5">
    <source>
        <dbReference type="Pfam" id="PF03364"/>
    </source>
</evidence>
<comment type="function">
    <text evidence="3">Required for the function of coenzyme Q in the respiratory chain. May serve as a chaperone or may be involved in the transport of Q6 from its site of synthesis to the catalytic sites of the respiratory complexes.</text>
</comment>
<evidence type="ECO:0000313" key="6">
    <source>
        <dbReference type="EMBL" id="CAL0305811.1"/>
    </source>
</evidence>